<keyword evidence="8 17" id="KW-0133">Cell shape</keyword>
<name>A0A7K1LGK3_9MICC</name>
<keyword evidence="6 17" id="KW-0812">Transmembrane</keyword>
<feature type="transmembrane region" description="Helical" evidence="17">
    <location>
        <begin position="190"/>
        <end position="208"/>
    </location>
</feature>
<evidence type="ECO:0000256" key="12">
    <source>
        <dbReference type="ARBA" id="ARBA00023251"/>
    </source>
</evidence>
<dbReference type="GO" id="GO:0071555">
    <property type="term" value="P:cell wall organization"/>
    <property type="evidence" value="ECO:0007669"/>
    <property type="project" value="UniProtKB-KW"/>
</dbReference>
<evidence type="ECO:0000256" key="11">
    <source>
        <dbReference type="ARBA" id="ARBA00023136"/>
    </source>
</evidence>
<evidence type="ECO:0000256" key="13">
    <source>
        <dbReference type="ARBA" id="ARBA00023316"/>
    </source>
</evidence>
<dbReference type="GO" id="GO:0008360">
    <property type="term" value="P:regulation of cell shape"/>
    <property type="evidence" value="ECO:0007669"/>
    <property type="project" value="UniProtKB-KW"/>
</dbReference>
<dbReference type="Proteomes" id="UP000462152">
    <property type="component" value="Unassembled WGS sequence"/>
</dbReference>
<feature type="transmembrane region" description="Helical" evidence="17">
    <location>
        <begin position="116"/>
        <end position="134"/>
    </location>
</feature>
<evidence type="ECO:0000256" key="3">
    <source>
        <dbReference type="ARBA" id="ARBA00012374"/>
    </source>
</evidence>
<evidence type="ECO:0000256" key="14">
    <source>
        <dbReference type="ARBA" id="ARBA00032707"/>
    </source>
</evidence>
<evidence type="ECO:0000256" key="7">
    <source>
        <dbReference type="ARBA" id="ARBA00022801"/>
    </source>
</evidence>
<keyword evidence="9 17" id="KW-0573">Peptidoglycan synthesis</keyword>
<keyword evidence="11 17" id="KW-0472">Membrane</keyword>
<dbReference type="RefSeq" id="WP_129314370.1">
    <property type="nucleotide sequence ID" value="NZ_CP197643.1"/>
</dbReference>
<dbReference type="NCBIfam" id="TIGR00753">
    <property type="entry name" value="undec_PP_bacA"/>
    <property type="match status" value="1"/>
</dbReference>
<evidence type="ECO:0000256" key="15">
    <source>
        <dbReference type="ARBA" id="ARBA00032932"/>
    </source>
</evidence>
<dbReference type="EC" id="3.6.1.27" evidence="3 17"/>
<dbReference type="AlphaFoldDB" id="A0A7K1LGK3"/>
<dbReference type="GO" id="GO:0005886">
    <property type="term" value="C:plasma membrane"/>
    <property type="evidence" value="ECO:0007669"/>
    <property type="project" value="UniProtKB-SubCell"/>
</dbReference>
<evidence type="ECO:0000256" key="9">
    <source>
        <dbReference type="ARBA" id="ARBA00022984"/>
    </source>
</evidence>
<comment type="catalytic activity">
    <reaction evidence="16 17">
        <text>di-trans,octa-cis-undecaprenyl diphosphate + H2O = di-trans,octa-cis-undecaprenyl phosphate + phosphate + H(+)</text>
        <dbReference type="Rhea" id="RHEA:28094"/>
        <dbReference type="ChEBI" id="CHEBI:15377"/>
        <dbReference type="ChEBI" id="CHEBI:15378"/>
        <dbReference type="ChEBI" id="CHEBI:43474"/>
        <dbReference type="ChEBI" id="CHEBI:58405"/>
        <dbReference type="ChEBI" id="CHEBI:60392"/>
        <dbReference type="EC" id="3.6.1.27"/>
    </reaction>
</comment>
<accession>A0A7K1LGK3</accession>
<evidence type="ECO:0000256" key="16">
    <source>
        <dbReference type="ARBA" id="ARBA00047594"/>
    </source>
</evidence>
<keyword evidence="10 17" id="KW-1133">Transmembrane helix</keyword>
<feature type="transmembrane region" description="Helical" evidence="17">
    <location>
        <begin position="255"/>
        <end position="274"/>
    </location>
</feature>
<evidence type="ECO:0000313" key="19">
    <source>
        <dbReference type="Proteomes" id="UP000462152"/>
    </source>
</evidence>
<comment type="subcellular location">
    <subcellularLocation>
        <location evidence="1 17">Cell membrane</location>
        <topology evidence="1 17">Multi-pass membrane protein</topology>
    </subcellularLocation>
</comment>
<sequence length="276" mass="30255">MAWFQAIILGLVQGLTEFIPISSSAHISIVGQLLPNDQDPGSAFTAVTQLGTELAVLLFFWRDIVRIISRWFGSLFGRVDKSDPDARMGWFIIIGSIPIGVLGLLLQDYIDTEFRSLWITATMLIVFGVFLAIADRIGREQLETKDLTVKHGIFYGLGQALALIPGVSRSGGTIMTGLFMGYTREAATRYSFLLAIPAVFLSGLYKLATSLTDGFDDYYSVGPTLLATVIAFVVGYVMIGWLLKFISNHSYNIFVWYRIVLGAVVFALLGTGVLSA</sequence>
<evidence type="ECO:0000256" key="4">
    <source>
        <dbReference type="ARBA" id="ARBA00021581"/>
    </source>
</evidence>
<keyword evidence="13 17" id="KW-0961">Cell wall biogenesis/degradation</keyword>
<organism evidence="18 19">
    <name type="scientific">Rothia koreensis</name>
    <dbReference type="NCBI Taxonomy" id="592378"/>
    <lineage>
        <taxon>Bacteria</taxon>
        <taxon>Bacillati</taxon>
        <taxon>Actinomycetota</taxon>
        <taxon>Actinomycetes</taxon>
        <taxon>Micrococcales</taxon>
        <taxon>Micrococcaceae</taxon>
        <taxon>Rothia</taxon>
    </lineage>
</organism>
<protein>
    <recommendedName>
        <fullName evidence="4 17">Undecaprenyl-diphosphatase</fullName>
        <ecNumber evidence="3 17">3.6.1.27</ecNumber>
    </recommendedName>
    <alternativeName>
        <fullName evidence="15 17">Bacitracin resistance protein</fullName>
    </alternativeName>
    <alternativeName>
        <fullName evidence="14 17">Undecaprenyl pyrophosphate phosphatase</fullName>
    </alternativeName>
</protein>
<reference evidence="18 19" key="1">
    <citation type="submission" date="2019-12" db="EMBL/GenBank/DDBJ databases">
        <authorList>
            <person name="Li J."/>
            <person name="Shi Y."/>
            <person name="Xu G."/>
            <person name="Xiao D."/>
            <person name="Ran X."/>
        </authorList>
    </citation>
    <scope>NUCLEOTIDE SEQUENCE [LARGE SCALE GENOMIC DNA]</scope>
    <source>
        <strain evidence="18 19">JCM 15915</strain>
    </source>
</reference>
<keyword evidence="7 17" id="KW-0378">Hydrolase</keyword>
<dbReference type="EMBL" id="WOGT01000001">
    <property type="protein sequence ID" value="MUN54319.1"/>
    <property type="molecule type" value="Genomic_DNA"/>
</dbReference>
<keyword evidence="12 17" id="KW-0046">Antibiotic resistance</keyword>
<keyword evidence="19" id="KW-1185">Reference proteome</keyword>
<dbReference type="PANTHER" id="PTHR30622">
    <property type="entry name" value="UNDECAPRENYL-DIPHOSPHATASE"/>
    <property type="match status" value="1"/>
</dbReference>
<dbReference type="GO" id="GO:0050380">
    <property type="term" value="F:undecaprenyl-diphosphatase activity"/>
    <property type="evidence" value="ECO:0007669"/>
    <property type="project" value="UniProtKB-UniRule"/>
</dbReference>
<proteinExistence type="inferred from homology"/>
<keyword evidence="5 17" id="KW-1003">Cell membrane</keyword>
<evidence type="ECO:0000313" key="18">
    <source>
        <dbReference type="EMBL" id="MUN54319.1"/>
    </source>
</evidence>
<evidence type="ECO:0000256" key="10">
    <source>
        <dbReference type="ARBA" id="ARBA00022989"/>
    </source>
</evidence>
<feature type="transmembrane region" description="Helical" evidence="17">
    <location>
        <begin position="40"/>
        <end position="61"/>
    </location>
</feature>
<dbReference type="NCBIfam" id="NF001392">
    <property type="entry name" value="PRK00281.2-1"/>
    <property type="match status" value="1"/>
</dbReference>
<evidence type="ECO:0000256" key="2">
    <source>
        <dbReference type="ARBA" id="ARBA00010621"/>
    </source>
</evidence>
<evidence type="ECO:0000256" key="8">
    <source>
        <dbReference type="ARBA" id="ARBA00022960"/>
    </source>
</evidence>
<comment type="caution">
    <text evidence="18">The sequence shown here is derived from an EMBL/GenBank/DDBJ whole genome shotgun (WGS) entry which is preliminary data.</text>
</comment>
<feature type="transmembrane region" description="Helical" evidence="17">
    <location>
        <begin position="88"/>
        <end position="110"/>
    </location>
</feature>
<dbReference type="GO" id="GO:0046677">
    <property type="term" value="P:response to antibiotic"/>
    <property type="evidence" value="ECO:0007669"/>
    <property type="project" value="UniProtKB-UniRule"/>
</dbReference>
<dbReference type="Pfam" id="PF02673">
    <property type="entry name" value="BacA"/>
    <property type="match status" value="1"/>
</dbReference>
<dbReference type="GO" id="GO:0009252">
    <property type="term" value="P:peptidoglycan biosynthetic process"/>
    <property type="evidence" value="ECO:0007669"/>
    <property type="project" value="UniProtKB-KW"/>
</dbReference>
<comment type="function">
    <text evidence="17">Catalyzes the dephosphorylation of undecaprenyl diphosphate (UPP). Confers resistance to bacitracin.</text>
</comment>
<gene>
    <name evidence="17" type="primary">uppP</name>
    <name evidence="18" type="ORF">GMA10_03665</name>
</gene>
<feature type="transmembrane region" description="Helical" evidence="17">
    <location>
        <begin position="220"/>
        <end position="243"/>
    </location>
</feature>
<evidence type="ECO:0000256" key="17">
    <source>
        <dbReference type="HAMAP-Rule" id="MF_01006"/>
    </source>
</evidence>
<dbReference type="OrthoDB" id="9808289at2"/>
<dbReference type="HAMAP" id="MF_01006">
    <property type="entry name" value="Undec_diphosphatase"/>
    <property type="match status" value="1"/>
</dbReference>
<evidence type="ECO:0000256" key="1">
    <source>
        <dbReference type="ARBA" id="ARBA00004651"/>
    </source>
</evidence>
<dbReference type="PANTHER" id="PTHR30622:SF4">
    <property type="entry name" value="UNDECAPRENYL-DIPHOSPHATASE"/>
    <property type="match status" value="1"/>
</dbReference>
<comment type="similarity">
    <text evidence="2 17">Belongs to the UppP family.</text>
</comment>
<dbReference type="InterPro" id="IPR003824">
    <property type="entry name" value="UppP"/>
</dbReference>
<evidence type="ECO:0000256" key="5">
    <source>
        <dbReference type="ARBA" id="ARBA00022475"/>
    </source>
</evidence>
<comment type="miscellaneous">
    <text evidence="17">Bacitracin is thought to be involved in the inhibition of peptidoglycan synthesis by sequestering undecaprenyl diphosphate, thereby reducing the pool of lipid carrier available.</text>
</comment>
<evidence type="ECO:0000256" key="6">
    <source>
        <dbReference type="ARBA" id="ARBA00022692"/>
    </source>
</evidence>